<accession>A0AAV9XAR4</accession>
<feature type="domain" description="Zn(2)-C6 fungal-type" evidence="3">
    <location>
        <begin position="54"/>
        <end position="84"/>
    </location>
</feature>
<evidence type="ECO:0000313" key="5">
    <source>
        <dbReference type="Proteomes" id="UP001365542"/>
    </source>
</evidence>
<dbReference type="InterPro" id="IPR053187">
    <property type="entry name" value="Notoamide_regulator"/>
</dbReference>
<feature type="region of interest" description="Disordered" evidence="2">
    <location>
        <begin position="1"/>
        <end position="50"/>
    </location>
</feature>
<feature type="region of interest" description="Disordered" evidence="2">
    <location>
        <begin position="159"/>
        <end position="180"/>
    </location>
</feature>
<feature type="compositionally biased region" description="Low complexity" evidence="2">
    <location>
        <begin position="33"/>
        <end position="45"/>
    </location>
</feature>
<dbReference type="AlphaFoldDB" id="A0AAV9XAR4"/>
<dbReference type="GO" id="GO:0000981">
    <property type="term" value="F:DNA-binding transcription factor activity, RNA polymerase II-specific"/>
    <property type="evidence" value="ECO:0007669"/>
    <property type="project" value="InterPro"/>
</dbReference>
<protein>
    <recommendedName>
        <fullName evidence="3">Zn(2)-C6 fungal-type domain-containing protein</fullName>
    </recommendedName>
</protein>
<dbReference type="Proteomes" id="UP001365542">
    <property type="component" value="Unassembled WGS sequence"/>
</dbReference>
<comment type="caution">
    <text evidence="4">The sequence shown here is derived from an EMBL/GenBank/DDBJ whole genome shotgun (WGS) entry which is preliminary data.</text>
</comment>
<dbReference type="Gene3D" id="4.10.240.10">
    <property type="entry name" value="Zn(2)-C6 fungal-type DNA-binding domain"/>
    <property type="match status" value="1"/>
</dbReference>
<dbReference type="EMBL" id="JAVHJO010000007">
    <property type="protein sequence ID" value="KAK6538770.1"/>
    <property type="molecule type" value="Genomic_DNA"/>
</dbReference>
<keyword evidence="5" id="KW-1185">Reference proteome</keyword>
<dbReference type="PROSITE" id="PS00463">
    <property type="entry name" value="ZN2_CY6_FUNGAL_1"/>
    <property type="match status" value="1"/>
</dbReference>
<dbReference type="InterPro" id="IPR001138">
    <property type="entry name" value="Zn2Cys6_DnaBD"/>
</dbReference>
<sequence length="180" mass="19535">MEMDEDSSQIAADGEPDGDSPFATSSSNYLEQRSGPSSSSRAAGRTGRRNLKSACQNCKNSKRKCSGPPPPCEYCQGMDNTCVFDETADLRRTDAQQRVLESLIDDYQKLKFIVDQLRTSDSEILSDKIVDLIRSGDKLDADSIVAFIEEKLGISYQASAAQDMEGDQDSEAGPSSTSPS</sequence>
<evidence type="ECO:0000313" key="4">
    <source>
        <dbReference type="EMBL" id="KAK6538770.1"/>
    </source>
</evidence>
<organism evidence="4 5">
    <name type="scientific">Orbilia ellipsospora</name>
    <dbReference type="NCBI Taxonomy" id="2528407"/>
    <lineage>
        <taxon>Eukaryota</taxon>
        <taxon>Fungi</taxon>
        <taxon>Dikarya</taxon>
        <taxon>Ascomycota</taxon>
        <taxon>Pezizomycotina</taxon>
        <taxon>Orbiliomycetes</taxon>
        <taxon>Orbiliales</taxon>
        <taxon>Orbiliaceae</taxon>
        <taxon>Orbilia</taxon>
    </lineage>
</organism>
<evidence type="ECO:0000259" key="3">
    <source>
        <dbReference type="PROSITE" id="PS50048"/>
    </source>
</evidence>
<dbReference type="Pfam" id="PF00172">
    <property type="entry name" value="Zn_clus"/>
    <property type="match status" value="1"/>
</dbReference>
<dbReference type="InterPro" id="IPR036864">
    <property type="entry name" value="Zn2-C6_fun-type_DNA-bd_sf"/>
</dbReference>
<keyword evidence="1" id="KW-0539">Nucleus</keyword>
<dbReference type="PANTHER" id="PTHR47256:SF10">
    <property type="entry name" value="ZN(II)2CYS6 TRANSCRIPTION FACTOR (EUROFUNG)"/>
    <property type="match status" value="1"/>
</dbReference>
<name>A0AAV9XAR4_9PEZI</name>
<evidence type="ECO:0000256" key="2">
    <source>
        <dbReference type="SAM" id="MobiDB-lite"/>
    </source>
</evidence>
<evidence type="ECO:0000256" key="1">
    <source>
        <dbReference type="ARBA" id="ARBA00023242"/>
    </source>
</evidence>
<dbReference type="CDD" id="cd00067">
    <property type="entry name" value="GAL4"/>
    <property type="match status" value="1"/>
</dbReference>
<dbReference type="GO" id="GO:0008270">
    <property type="term" value="F:zinc ion binding"/>
    <property type="evidence" value="ECO:0007669"/>
    <property type="project" value="InterPro"/>
</dbReference>
<reference evidence="4 5" key="1">
    <citation type="submission" date="2019-10" db="EMBL/GenBank/DDBJ databases">
        <authorList>
            <person name="Palmer J.M."/>
        </authorList>
    </citation>
    <scope>NUCLEOTIDE SEQUENCE [LARGE SCALE GENOMIC DNA]</scope>
    <source>
        <strain evidence="4 5">TWF694</strain>
    </source>
</reference>
<gene>
    <name evidence="4" type="ORF">TWF694_010339</name>
</gene>
<feature type="compositionally biased region" description="Polar residues" evidence="2">
    <location>
        <begin position="22"/>
        <end position="31"/>
    </location>
</feature>
<dbReference type="SUPFAM" id="SSF57701">
    <property type="entry name" value="Zn2/Cys6 DNA-binding domain"/>
    <property type="match status" value="1"/>
</dbReference>
<proteinExistence type="predicted"/>
<dbReference type="PANTHER" id="PTHR47256">
    <property type="entry name" value="ZN(II)2CYS6 TRANSCRIPTION FACTOR (EUROFUNG)-RELATED"/>
    <property type="match status" value="1"/>
</dbReference>
<dbReference type="PROSITE" id="PS50048">
    <property type="entry name" value="ZN2_CY6_FUNGAL_2"/>
    <property type="match status" value="1"/>
</dbReference>